<dbReference type="AlphaFoldDB" id="A0A1G8YHT4"/>
<evidence type="ECO:0000313" key="2">
    <source>
        <dbReference type="EMBL" id="SDK02378.1"/>
    </source>
</evidence>
<accession>A0A1G8YHT4</accession>
<evidence type="ECO:0000256" key="1">
    <source>
        <dbReference type="SAM" id="SignalP"/>
    </source>
</evidence>
<feature type="signal peptide" evidence="1">
    <location>
        <begin position="1"/>
        <end position="21"/>
    </location>
</feature>
<dbReference type="Proteomes" id="UP000199527">
    <property type="component" value="Unassembled WGS sequence"/>
</dbReference>
<name>A0A1G8YHT4_9GAMM</name>
<keyword evidence="1" id="KW-0732">Signal</keyword>
<feature type="chain" id="PRO_5011495476" evidence="1">
    <location>
        <begin position="22"/>
        <end position="161"/>
    </location>
</feature>
<gene>
    <name evidence="2" type="ORF">SAMN04488540_11781</name>
</gene>
<reference evidence="3" key="1">
    <citation type="submission" date="2016-10" db="EMBL/GenBank/DDBJ databases">
        <authorList>
            <person name="Varghese N."/>
            <person name="Submissions S."/>
        </authorList>
    </citation>
    <scope>NUCLEOTIDE SEQUENCE [LARGE SCALE GENOMIC DNA]</scope>
    <source>
        <strain evidence="3">DSM 23317</strain>
    </source>
</reference>
<keyword evidence="3" id="KW-1185">Reference proteome</keyword>
<proteinExistence type="predicted"/>
<sequence>MQRLIALLVTATLLASPALQAKPHSGKAHKGKNVIVVKPGYHHKPYRNHYSYHRHELARVATFAVFAGVTYAIVENAYYRQQGDSYVYVAQPPAGSYQVVSAEPEPVPATPAYALGQVIQRLPAGSQVVTVDGVSYREHNGVWFAPLQGGKRYVVTASPLN</sequence>
<dbReference type="RefSeq" id="WP_176819354.1">
    <property type="nucleotide sequence ID" value="NZ_FNEM01000017.1"/>
</dbReference>
<protein>
    <submittedName>
        <fullName evidence="2">Uncharacterized protein</fullName>
    </submittedName>
</protein>
<organism evidence="2 3">
    <name type="scientific">Ferrimonas sediminum</name>
    <dbReference type="NCBI Taxonomy" id="718193"/>
    <lineage>
        <taxon>Bacteria</taxon>
        <taxon>Pseudomonadati</taxon>
        <taxon>Pseudomonadota</taxon>
        <taxon>Gammaproteobacteria</taxon>
        <taxon>Alteromonadales</taxon>
        <taxon>Ferrimonadaceae</taxon>
        <taxon>Ferrimonas</taxon>
    </lineage>
</organism>
<dbReference type="EMBL" id="FNEM01000017">
    <property type="protein sequence ID" value="SDK02378.1"/>
    <property type="molecule type" value="Genomic_DNA"/>
</dbReference>
<evidence type="ECO:0000313" key="3">
    <source>
        <dbReference type="Proteomes" id="UP000199527"/>
    </source>
</evidence>